<dbReference type="InterPro" id="IPR011009">
    <property type="entry name" value="Kinase-like_dom_sf"/>
</dbReference>
<dbReference type="Gene3D" id="3.90.1200.10">
    <property type="match status" value="1"/>
</dbReference>
<evidence type="ECO:0000313" key="1">
    <source>
        <dbReference type="EMBL" id="HAU2397286.1"/>
    </source>
</evidence>
<sequence>MKSDMLLCAEALLKNYFSVDCIIQSVDVLSELERRNVILRLHLASDLEIVPTTVILKQSVSGEEDEDENDVHARFARDWAGLEFLSQFAEYVHVIPKFYGGSQPFRFILQEDLGNQHVSLVDSLTGSNKKEAVAALGRFMHALGRMHAASYGHLSEYKRILGTISPVAFDEAGEFQLVYDDLIERLKKSNQALGLTVSQSLIDETRVIAEKVLLPGAFTVLTHGDICPDNVFDHPSKARDLQLIDFEWSFVRSALLDGTYLQMSFPTCWCAKALPKDVIQSLEGVYRQELVRSIPAAKDDTLYQEAYVYACAFWVLQQTVHFIPGVKEKDRVGPSGPVPIDSLWNAEKNTVRPRVLARLKAFVEVASEANKLPNLTSMAREMLKILELIWDNTSSLEFYPVFMSMTDKS</sequence>
<dbReference type="Pfam" id="PF02958">
    <property type="entry name" value="EcKL"/>
    <property type="match status" value="1"/>
</dbReference>
<reference evidence="1" key="2">
    <citation type="submission" date="2019-09" db="EMBL/GenBank/DDBJ databases">
        <authorList>
            <consortium name="NCBI Pathogen Detection Project"/>
        </authorList>
    </citation>
    <scope>NUCLEOTIDE SEQUENCE</scope>
    <source>
        <strain evidence="1">CL18-200174</strain>
    </source>
</reference>
<dbReference type="AlphaFoldDB" id="A0AAN5TC55"/>
<dbReference type="Proteomes" id="UP000863577">
    <property type="component" value="Unassembled WGS sequence"/>
</dbReference>
<dbReference type="EMBL" id="DACWOD010000011">
    <property type="protein sequence ID" value="HAU2397286.1"/>
    <property type="molecule type" value="Genomic_DNA"/>
</dbReference>
<comment type="caution">
    <text evidence="1">The sequence shown here is derived from an EMBL/GenBank/DDBJ whole genome shotgun (WGS) entry which is preliminary data.</text>
</comment>
<reference evidence="1" key="1">
    <citation type="journal article" date="2018" name="Genome Biol.">
        <title>SKESA: strategic k-mer extension for scrupulous assemblies.</title>
        <authorList>
            <person name="Souvorov A."/>
            <person name="Agarwala R."/>
            <person name="Lipman D.J."/>
        </authorList>
    </citation>
    <scope>NUCLEOTIDE SEQUENCE</scope>
    <source>
        <strain evidence="1">CL18-200174</strain>
    </source>
</reference>
<dbReference type="InterPro" id="IPR004119">
    <property type="entry name" value="EcKL"/>
</dbReference>
<dbReference type="SUPFAM" id="SSF56112">
    <property type="entry name" value="Protein kinase-like (PK-like)"/>
    <property type="match status" value="1"/>
</dbReference>
<gene>
    <name evidence="1" type="ORF">JBK99_13250</name>
</gene>
<accession>A0AAN5TC55</accession>
<organism evidence="1 2">
    <name type="scientific">Legionella pneumophila</name>
    <dbReference type="NCBI Taxonomy" id="446"/>
    <lineage>
        <taxon>Bacteria</taxon>
        <taxon>Pseudomonadati</taxon>
        <taxon>Pseudomonadota</taxon>
        <taxon>Gammaproteobacteria</taxon>
        <taxon>Legionellales</taxon>
        <taxon>Legionellaceae</taxon>
        <taxon>Legionella</taxon>
    </lineage>
</organism>
<proteinExistence type="predicted"/>
<protein>
    <submittedName>
        <fullName evidence="1">Phosphotransferase</fullName>
    </submittedName>
</protein>
<evidence type="ECO:0000313" key="2">
    <source>
        <dbReference type="Proteomes" id="UP000863577"/>
    </source>
</evidence>
<name>A0AAN5TC55_LEGPN</name>